<dbReference type="PANTHER" id="PTHR24098:SF0">
    <property type="entry name" value="OUTER SEGMENT 5"/>
    <property type="match status" value="1"/>
</dbReference>
<dbReference type="PANTHER" id="PTHR24098">
    <property type="entry name" value="OUTER SEGMENT 5"/>
    <property type="match status" value="1"/>
</dbReference>
<dbReference type="GO" id="GO:0030992">
    <property type="term" value="C:intraciliary transport particle B"/>
    <property type="evidence" value="ECO:0007669"/>
    <property type="project" value="TreeGrafter"/>
</dbReference>
<dbReference type="EMBL" id="FR824590">
    <property type="protein sequence ID" value="CCA27522.1"/>
    <property type="molecule type" value="Genomic_DNA"/>
</dbReference>
<accession>F0X165</accession>
<keyword evidence="2" id="KW-0969">Cilium</keyword>
<gene>
    <name evidence="2" type="primary">AlNc14C565G12158</name>
    <name evidence="2" type="ORF">ALNC14_136660</name>
</gene>
<keyword evidence="2" id="KW-0282">Flagellum</keyword>
<feature type="domain" description="IFT80 second beta-propeller" evidence="1">
    <location>
        <begin position="1"/>
        <end position="56"/>
    </location>
</feature>
<dbReference type="InterPro" id="IPR056456">
    <property type="entry name" value="Beta-prop_IFT80_2nd"/>
</dbReference>
<dbReference type="GO" id="GO:0005929">
    <property type="term" value="C:cilium"/>
    <property type="evidence" value="ECO:0007669"/>
    <property type="project" value="TreeGrafter"/>
</dbReference>
<protein>
    <submittedName>
        <fullName evidence="2">Intraflagellar Transport protein 80 putative</fullName>
    </submittedName>
</protein>
<feature type="domain" description="IFT80 second beta-propeller" evidence="1">
    <location>
        <begin position="95"/>
        <end position="157"/>
    </location>
</feature>
<sequence length="181" mass="20649">MNETLEEIDFARDRVIEMSVGYGYMIVYTATHDSYTARRIGTLSHIFDLQTTVNLIEAALLSKVSKMHSEFLNKLNLSGHRNVGYRSLEGFNRDIIGIADSKLVTWMYANMVFVDRTVLTEVIELQDGSNFLKLPTITSFTGSSITARRQDGNIHSSYHCSISPHDLRIHISRDWDKAVRF</sequence>
<dbReference type="Pfam" id="PF23335">
    <property type="entry name" value="Beta-prop_IFT80_2nd"/>
    <property type="match status" value="2"/>
</dbReference>
<reference evidence="2" key="1">
    <citation type="journal article" date="2011" name="PLoS Biol.">
        <title>Gene gain and loss during evolution of obligate parasitism in the white rust pathogen of Arabidopsis thaliana.</title>
        <authorList>
            <person name="Kemen E."/>
            <person name="Gardiner A."/>
            <person name="Schultz-Larsen T."/>
            <person name="Kemen A.C."/>
            <person name="Balmuth A.L."/>
            <person name="Robert-Seilaniantz A."/>
            <person name="Bailey K."/>
            <person name="Holub E."/>
            <person name="Studholme D.J."/>
            <person name="Maclean D."/>
            <person name="Jones J.D."/>
        </authorList>
    </citation>
    <scope>NUCLEOTIDE SEQUENCE</scope>
</reference>
<evidence type="ECO:0000313" key="2">
    <source>
        <dbReference type="EMBL" id="CCA27522.1"/>
    </source>
</evidence>
<name>F0X165_9STRA</name>
<dbReference type="GO" id="GO:0060271">
    <property type="term" value="P:cilium assembly"/>
    <property type="evidence" value="ECO:0007669"/>
    <property type="project" value="TreeGrafter"/>
</dbReference>
<organism evidence="2">
    <name type="scientific">Albugo laibachii Nc14</name>
    <dbReference type="NCBI Taxonomy" id="890382"/>
    <lineage>
        <taxon>Eukaryota</taxon>
        <taxon>Sar</taxon>
        <taxon>Stramenopiles</taxon>
        <taxon>Oomycota</taxon>
        <taxon>Peronosporomycetes</taxon>
        <taxon>Albuginales</taxon>
        <taxon>Albuginaceae</taxon>
        <taxon>Albugo</taxon>
    </lineage>
</organism>
<dbReference type="AlphaFoldDB" id="F0X165"/>
<keyword evidence="2" id="KW-0966">Cell projection</keyword>
<reference evidence="2" key="2">
    <citation type="submission" date="2011-02" db="EMBL/GenBank/DDBJ databases">
        <authorList>
            <person name="MacLean D."/>
        </authorList>
    </citation>
    <scope>NUCLEOTIDE SEQUENCE</scope>
</reference>
<dbReference type="HOGENOM" id="CLU_1491669_0_0_1"/>
<evidence type="ECO:0000259" key="1">
    <source>
        <dbReference type="Pfam" id="PF23335"/>
    </source>
</evidence>
<proteinExistence type="predicted"/>